<gene>
    <name evidence="2" type="ORF">CVT26_014355</name>
</gene>
<accession>A0A409Y7N5</accession>
<evidence type="ECO:0000313" key="3">
    <source>
        <dbReference type="Proteomes" id="UP000284706"/>
    </source>
</evidence>
<sequence>MSNEAPIVVAPRPVRLTSSFFACKQDADDGKLTLTPSSRSPLPSEALEEFLSILTPSFLHKPRTLAFPTLLPDRNMALYPAQLRADQTPSPRSDQQRCPDPPQSDTKTGFMDFDARFFSSVLLSSPVSRLHTRNPFQRYHELRSPGPVSPISAAFVPLPSPTPSEMAENI</sequence>
<dbReference type="AlphaFoldDB" id="A0A409Y7N5"/>
<evidence type="ECO:0000313" key="2">
    <source>
        <dbReference type="EMBL" id="PPQ99105.1"/>
    </source>
</evidence>
<dbReference type="Proteomes" id="UP000284706">
    <property type="component" value="Unassembled WGS sequence"/>
</dbReference>
<keyword evidence="3" id="KW-1185">Reference proteome</keyword>
<dbReference type="OrthoDB" id="3242721at2759"/>
<protein>
    <submittedName>
        <fullName evidence="2">Uncharacterized protein</fullName>
    </submittedName>
</protein>
<comment type="caution">
    <text evidence="2">The sequence shown here is derived from an EMBL/GenBank/DDBJ whole genome shotgun (WGS) entry which is preliminary data.</text>
</comment>
<dbReference type="EMBL" id="NHYE01001079">
    <property type="protein sequence ID" value="PPQ99105.1"/>
    <property type="molecule type" value="Genomic_DNA"/>
</dbReference>
<organism evidence="2 3">
    <name type="scientific">Gymnopilus dilepis</name>
    <dbReference type="NCBI Taxonomy" id="231916"/>
    <lineage>
        <taxon>Eukaryota</taxon>
        <taxon>Fungi</taxon>
        <taxon>Dikarya</taxon>
        <taxon>Basidiomycota</taxon>
        <taxon>Agaricomycotina</taxon>
        <taxon>Agaricomycetes</taxon>
        <taxon>Agaricomycetidae</taxon>
        <taxon>Agaricales</taxon>
        <taxon>Agaricineae</taxon>
        <taxon>Hymenogastraceae</taxon>
        <taxon>Gymnopilus</taxon>
    </lineage>
</organism>
<name>A0A409Y7N5_9AGAR</name>
<evidence type="ECO:0000256" key="1">
    <source>
        <dbReference type="SAM" id="MobiDB-lite"/>
    </source>
</evidence>
<proteinExistence type="predicted"/>
<feature type="region of interest" description="Disordered" evidence="1">
    <location>
        <begin position="81"/>
        <end position="106"/>
    </location>
</feature>
<dbReference type="InParanoid" id="A0A409Y7N5"/>
<reference evidence="2 3" key="1">
    <citation type="journal article" date="2018" name="Evol. Lett.">
        <title>Horizontal gene cluster transfer increased hallucinogenic mushroom diversity.</title>
        <authorList>
            <person name="Reynolds H.T."/>
            <person name="Vijayakumar V."/>
            <person name="Gluck-Thaler E."/>
            <person name="Korotkin H.B."/>
            <person name="Matheny P.B."/>
            <person name="Slot J.C."/>
        </authorList>
    </citation>
    <scope>NUCLEOTIDE SEQUENCE [LARGE SCALE GENOMIC DNA]</scope>
    <source>
        <strain evidence="2 3">SRW20</strain>
    </source>
</reference>